<comment type="caution">
    <text evidence="1">The sequence shown here is derived from an EMBL/GenBank/DDBJ whole genome shotgun (WGS) entry which is preliminary data.</text>
</comment>
<evidence type="ECO:0000313" key="2">
    <source>
        <dbReference type="Proteomes" id="UP000030437"/>
    </source>
</evidence>
<dbReference type="Proteomes" id="UP000030437">
    <property type="component" value="Unassembled WGS sequence"/>
</dbReference>
<dbReference type="OrthoDB" id="981968at2"/>
<dbReference type="RefSeq" id="WP_036157216.1">
    <property type="nucleotide sequence ID" value="NZ_AVCX01000002.1"/>
</dbReference>
<accession>A0A0A3IDE9</accession>
<sequence length="380" mass="44209">MNLFEVEKKINDEKLHYKFKMLKDSLIEEKEIIQEWSKGFIDKDNKFAYEFQTTFHSSFWELYLHTVFKEAKFTLDYSKQVPDFIVKLPFEFYVEAVVANIKEKGLKEEERTFMDTFIGLEALHLNPNFNQIIDESIVRYSNAIRSKTMKYKNEYSTKDWINKEASFTLALASYDQINYGVEFIYPLMALLYGLYFDVESQSYGQKDHILKPGTDAKIKLNIFSDKEFEDISAIIFTCTLTIGKLTSLVISKGKYSLNKVFCIRHDISDDVFPYKLNKVSPATPEHLSDGLIVFHNPRAKSPLPIGLFKETNALQIHAKGSSDLQLISENLPLVARVNSVFLRLFNDEMIMDLMIKYNGLDDKMLLDLMMKDLGFKFSEK</sequence>
<organism evidence="1 2">
    <name type="scientific">Lysinibacillus odysseyi 34hs-1 = NBRC 100172</name>
    <dbReference type="NCBI Taxonomy" id="1220589"/>
    <lineage>
        <taxon>Bacteria</taxon>
        <taxon>Bacillati</taxon>
        <taxon>Bacillota</taxon>
        <taxon>Bacilli</taxon>
        <taxon>Bacillales</taxon>
        <taxon>Bacillaceae</taxon>
        <taxon>Lysinibacillus</taxon>
    </lineage>
</organism>
<proteinExistence type="predicted"/>
<dbReference type="eggNOG" id="ENOG502Z8GP">
    <property type="taxonomic scope" value="Bacteria"/>
</dbReference>
<name>A0A0A3IDE9_9BACI</name>
<reference evidence="1 2" key="1">
    <citation type="submission" date="2014-02" db="EMBL/GenBank/DDBJ databases">
        <title>Draft genome sequence of Lysinibacillus odysseyi NBRC 100172.</title>
        <authorList>
            <person name="Zhang F."/>
            <person name="Wang G."/>
            <person name="Zhang L."/>
        </authorList>
    </citation>
    <scope>NUCLEOTIDE SEQUENCE [LARGE SCALE GENOMIC DNA]</scope>
    <source>
        <strain evidence="1 2">NBRC 100172</strain>
    </source>
</reference>
<dbReference type="AlphaFoldDB" id="A0A0A3IDE9"/>
<protein>
    <submittedName>
        <fullName evidence="1">Uncharacterized protein</fullName>
    </submittedName>
</protein>
<gene>
    <name evidence="1" type="ORF">CD32_18070</name>
</gene>
<keyword evidence="2" id="KW-1185">Reference proteome</keyword>
<dbReference type="EMBL" id="JPVP01000059">
    <property type="protein sequence ID" value="KGR82754.1"/>
    <property type="molecule type" value="Genomic_DNA"/>
</dbReference>
<evidence type="ECO:0000313" key="1">
    <source>
        <dbReference type="EMBL" id="KGR82754.1"/>
    </source>
</evidence>